<keyword evidence="4" id="KW-0547">Nucleotide-binding</keyword>
<evidence type="ECO:0000313" key="10">
    <source>
        <dbReference type="EMBL" id="OHS96195.1"/>
    </source>
</evidence>
<dbReference type="Gene3D" id="3.30.200.20">
    <property type="entry name" value="Phosphorylase Kinase, domain 1"/>
    <property type="match status" value="1"/>
</dbReference>
<dbReference type="InterPro" id="IPR050629">
    <property type="entry name" value="STE20/SPS1-PAK"/>
</dbReference>
<evidence type="ECO:0000256" key="2">
    <source>
        <dbReference type="ARBA" id="ARBA00022527"/>
    </source>
</evidence>
<dbReference type="EMBL" id="MLAK01001193">
    <property type="protein sequence ID" value="OHS96195.1"/>
    <property type="molecule type" value="Genomic_DNA"/>
</dbReference>
<comment type="similarity">
    <text evidence="1">Belongs to the protein kinase superfamily. STE Ser/Thr protein kinase family. STE20 subfamily.</text>
</comment>
<accession>A0A1J4JEX5</accession>
<dbReference type="InterPro" id="IPR000719">
    <property type="entry name" value="Prot_kinase_dom"/>
</dbReference>
<evidence type="ECO:0000256" key="3">
    <source>
        <dbReference type="ARBA" id="ARBA00022679"/>
    </source>
</evidence>
<evidence type="ECO:0000256" key="4">
    <source>
        <dbReference type="ARBA" id="ARBA00022741"/>
    </source>
</evidence>
<dbReference type="InterPro" id="IPR011009">
    <property type="entry name" value="Kinase-like_dom_sf"/>
</dbReference>
<evidence type="ECO:0000256" key="6">
    <source>
        <dbReference type="ARBA" id="ARBA00022840"/>
    </source>
</evidence>
<dbReference type="PANTHER" id="PTHR48012:SF10">
    <property type="entry name" value="FI20177P1"/>
    <property type="match status" value="1"/>
</dbReference>
<comment type="catalytic activity">
    <reaction evidence="8">
        <text>L-seryl-[protein] + ATP = O-phospho-L-seryl-[protein] + ADP + H(+)</text>
        <dbReference type="Rhea" id="RHEA:17989"/>
        <dbReference type="Rhea" id="RHEA-COMP:9863"/>
        <dbReference type="Rhea" id="RHEA-COMP:11604"/>
        <dbReference type="ChEBI" id="CHEBI:15378"/>
        <dbReference type="ChEBI" id="CHEBI:29999"/>
        <dbReference type="ChEBI" id="CHEBI:30616"/>
        <dbReference type="ChEBI" id="CHEBI:83421"/>
        <dbReference type="ChEBI" id="CHEBI:456216"/>
        <dbReference type="EC" id="2.7.11.1"/>
    </reaction>
</comment>
<dbReference type="PROSITE" id="PS50011">
    <property type="entry name" value="PROTEIN_KINASE_DOM"/>
    <property type="match status" value="1"/>
</dbReference>
<dbReference type="GO" id="GO:0005524">
    <property type="term" value="F:ATP binding"/>
    <property type="evidence" value="ECO:0007669"/>
    <property type="project" value="UniProtKB-KW"/>
</dbReference>
<name>A0A1J4JEX5_9EUKA</name>
<dbReference type="PANTHER" id="PTHR48012">
    <property type="entry name" value="STERILE20-LIKE KINASE, ISOFORM B-RELATED"/>
    <property type="match status" value="1"/>
</dbReference>
<evidence type="ECO:0000256" key="8">
    <source>
        <dbReference type="ARBA" id="ARBA00048679"/>
    </source>
</evidence>
<dbReference type="GO" id="GO:0004674">
    <property type="term" value="F:protein serine/threonine kinase activity"/>
    <property type="evidence" value="ECO:0007669"/>
    <property type="project" value="UniProtKB-KW"/>
</dbReference>
<dbReference type="RefSeq" id="XP_068349332.1">
    <property type="nucleotide sequence ID" value="XM_068495255.1"/>
</dbReference>
<dbReference type="GO" id="GO:0005737">
    <property type="term" value="C:cytoplasm"/>
    <property type="evidence" value="ECO:0007669"/>
    <property type="project" value="TreeGrafter"/>
</dbReference>
<gene>
    <name evidence="10" type="ORF">TRFO_10129</name>
</gene>
<dbReference type="OrthoDB" id="248923at2759"/>
<dbReference type="VEuPathDB" id="TrichDB:TRFO_10129"/>
<protein>
    <submittedName>
        <fullName evidence="10">STE family protein kinase</fullName>
    </submittedName>
</protein>
<comment type="catalytic activity">
    <reaction evidence="7">
        <text>L-threonyl-[protein] + ATP = O-phospho-L-threonyl-[protein] + ADP + H(+)</text>
        <dbReference type="Rhea" id="RHEA:46608"/>
        <dbReference type="Rhea" id="RHEA-COMP:11060"/>
        <dbReference type="Rhea" id="RHEA-COMP:11605"/>
        <dbReference type="ChEBI" id="CHEBI:15378"/>
        <dbReference type="ChEBI" id="CHEBI:30013"/>
        <dbReference type="ChEBI" id="CHEBI:30616"/>
        <dbReference type="ChEBI" id="CHEBI:61977"/>
        <dbReference type="ChEBI" id="CHEBI:456216"/>
        <dbReference type="EC" id="2.7.11.1"/>
    </reaction>
</comment>
<reference evidence="10" key="1">
    <citation type="submission" date="2016-10" db="EMBL/GenBank/DDBJ databases">
        <authorList>
            <person name="Benchimol M."/>
            <person name="Almeida L.G."/>
            <person name="Vasconcelos A.T."/>
            <person name="Perreira-Neves A."/>
            <person name="Rosa I.A."/>
            <person name="Tasca T."/>
            <person name="Bogo M.R."/>
            <person name="de Souza W."/>
        </authorList>
    </citation>
    <scope>NUCLEOTIDE SEQUENCE [LARGE SCALE GENOMIC DNA]</scope>
    <source>
        <strain evidence="10">K</strain>
    </source>
</reference>
<dbReference type="Proteomes" id="UP000179807">
    <property type="component" value="Unassembled WGS sequence"/>
</dbReference>
<dbReference type="SUPFAM" id="SSF56112">
    <property type="entry name" value="Protein kinase-like (PK-like)"/>
    <property type="match status" value="1"/>
</dbReference>
<evidence type="ECO:0000256" key="5">
    <source>
        <dbReference type="ARBA" id="ARBA00022777"/>
    </source>
</evidence>
<proteinExistence type="inferred from homology"/>
<dbReference type="InterPro" id="IPR001245">
    <property type="entry name" value="Ser-Thr/Tyr_kinase_cat_dom"/>
</dbReference>
<dbReference type="GeneID" id="94829959"/>
<dbReference type="Gene3D" id="1.10.510.10">
    <property type="entry name" value="Transferase(Phosphotransferase) domain 1"/>
    <property type="match status" value="1"/>
</dbReference>
<keyword evidence="2" id="KW-0723">Serine/threonine-protein kinase</keyword>
<dbReference type="AlphaFoldDB" id="A0A1J4JEX5"/>
<evidence type="ECO:0000256" key="1">
    <source>
        <dbReference type="ARBA" id="ARBA00008874"/>
    </source>
</evidence>
<evidence type="ECO:0000259" key="9">
    <source>
        <dbReference type="PROSITE" id="PS50011"/>
    </source>
</evidence>
<dbReference type="Pfam" id="PF07714">
    <property type="entry name" value="PK_Tyr_Ser-Thr"/>
    <property type="match status" value="1"/>
</dbReference>
<evidence type="ECO:0000256" key="7">
    <source>
        <dbReference type="ARBA" id="ARBA00047899"/>
    </source>
</evidence>
<keyword evidence="5 10" id="KW-0418">Kinase</keyword>
<organism evidence="10 11">
    <name type="scientific">Tritrichomonas foetus</name>
    <dbReference type="NCBI Taxonomy" id="1144522"/>
    <lineage>
        <taxon>Eukaryota</taxon>
        <taxon>Metamonada</taxon>
        <taxon>Parabasalia</taxon>
        <taxon>Tritrichomonadida</taxon>
        <taxon>Tritrichomonadidae</taxon>
        <taxon>Tritrichomonas</taxon>
    </lineage>
</organism>
<sequence length="437" mass="49448">MQTTFPQLKSQYQILHKIGEGEFSEVFIARCVTNNKIVSVKTIDLDACRFDLSSLRRILSMWLNFRHPNVVRYYGSFVSENSLWIINELIDCGPLSDILKSIHSANSALVNITELANPSDNSSENDEDINPSNLSANDMKDVDGFDDEILLSTIFKFILEFLVYFHRSRNVYRELMPKNIFLSSLGDVKLNSLREASSLIDSSQAKSPGNGQKAPHFLKSCDCKYKAPEVLNTNNEYSEKSDIWSLGITAIELATGKNPYQEMSNDETISAILDKESPTLYSNAKSKKLSVKYSSPFMDFVNSCLKKNPEKRPTAEQLLQHKFIKMAKDKAYIRNVLTSQLTPLNQRYEISRMRRSRGKRRCIETSKSLSCVIFDLPGHNIGDSKLRMSTGMIPKISVNETIEPTEVKTVKMGRFRISASTTPPRVVRSASTLLSYV</sequence>
<comment type="caution">
    <text evidence="10">The sequence shown here is derived from an EMBL/GenBank/DDBJ whole genome shotgun (WGS) entry which is preliminary data.</text>
</comment>
<evidence type="ECO:0000313" key="11">
    <source>
        <dbReference type="Proteomes" id="UP000179807"/>
    </source>
</evidence>
<keyword evidence="6" id="KW-0067">ATP-binding</keyword>
<keyword evidence="3" id="KW-0808">Transferase</keyword>
<keyword evidence="11" id="KW-1185">Reference proteome</keyword>
<feature type="domain" description="Protein kinase" evidence="9">
    <location>
        <begin position="12"/>
        <end position="324"/>
    </location>
</feature>